<protein>
    <recommendedName>
        <fullName evidence="4">VCBS repeat-containing protein</fullName>
    </recommendedName>
</protein>
<reference evidence="2 3" key="1">
    <citation type="submission" date="2021-01" db="EMBL/GenBank/DDBJ databases">
        <title>Genome public.</title>
        <authorList>
            <person name="Liu C."/>
            <person name="Sun Q."/>
        </authorList>
    </citation>
    <scope>NUCLEOTIDE SEQUENCE [LARGE SCALE GENOMIC DNA]</scope>
    <source>
        <strain evidence="2 3">YIM B02564</strain>
    </source>
</reference>
<feature type="signal peptide" evidence="1">
    <location>
        <begin position="1"/>
        <end position="23"/>
    </location>
</feature>
<dbReference type="EMBL" id="JAESWB010000005">
    <property type="protein sequence ID" value="MBL4950689.1"/>
    <property type="molecule type" value="Genomic_DNA"/>
</dbReference>
<organism evidence="2 3">
    <name type="scientific">Neobacillus paridis</name>
    <dbReference type="NCBI Taxonomy" id="2803862"/>
    <lineage>
        <taxon>Bacteria</taxon>
        <taxon>Bacillati</taxon>
        <taxon>Bacillota</taxon>
        <taxon>Bacilli</taxon>
        <taxon>Bacillales</taxon>
        <taxon>Bacillaceae</taxon>
        <taxon>Neobacillus</taxon>
    </lineage>
</organism>
<sequence>MKKETFLAFVALFLLTLTSVVYALEETTKTVTIAEQKADITGDRELDTILLKGVPYQDETDYLKQIFLEVSASNGTAYTIPLESGAKASFQLVDMNDDGVKDLFSSVQTGGSGGIVLSYLHSLKDNVLVDLPVPDPVEIDSHFLNGYQAEIKIKQTGKTYRFLLKDRKSYYKKLGLYYKGKLNEPTELMVNSYHSLKPITLKDGKLGLKGVQRVAGIANADTIAYVESTWAYLNGKWKLDNVKVLEKDQ</sequence>
<accession>A0ABS1TI32</accession>
<dbReference type="Proteomes" id="UP000623967">
    <property type="component" value="Unassembled WGS sequence"/>
</dbReference>
<keyword evidence="3" id="KW-1185">Reference proteome</keyword>
<dbReference type="RefSeq" id="WP_202651290.1">
    <property type="nucleotide sequence ID" value="NZ_JAESWB010000005.1"/>
</dbReference>
<evidence type="ECO:0000313" key="2">
    <source>
        <dbReference type="EMBL" id="MBL4950689.1"/>
    </source>
</evidence>
<comment type="caution">
    <text evidence="2">The sequence shown here is derived from an EMBL/GenBank/DDBJ whole genome shotgun (WGS) entry which is preliminary data.</text>
</comment>
<evidence type="ECO:0000313" key="3">
    <source>
        <dbReference type="Proteomes" id="UP000623967"/>
    </source>
</evidence>
<feature type="chain" id="PRO_5046266461" description="VCBS repeat-containing protein" evidence="1">
    <location>
        <begin position="24"/>
        <end position="249"/>
    </location>
</feature>
<name>A0ABS1TI32_9BACI</name>
<evidence type="ECO:0000256" key="1">
    <source>
        <dbReference type="SAM" id="SignalP"/>
    </source>
</evidence>
<proteinExistence type="predicted"/>
<gene>
    <name evidence="2" type="ORF">JK635_00325</name>
</gene>
<keyword evidence="1" id="KW-0732">Signal</keyword>
<evidence type="ECO:0008006" key="4">
    <source>
        <dbReference type="Google" id="ProtNLM"/>
    </source>
</evidence>